<evidence type="ECO:0000256" key="1">
    <source>
        <dbReference type="SAM" id="MobiDB-lite"/>
    </source>
</evidence>
<sequence length="82" mass="9561">MTQFDKTSIRRQQAFSSRRPMAEGDEPSDLLVKDLIRERRRIALIYRRSQTDGDRRKLAETDHQLAGHGIDILAVQRAWVRG</sequence>
<evidence type="ECO:0000313" key="3">
    <source>
        <dbReference type="Proteomes" id="UP001432180"/>
    </source>
</evidence>
<organism evidence="2 3">
    <name type="scientific">Thiorhodovibrio winogradskyi</name>
    <dbReference type="NCBI Taxonomy" id="77007"/>
    <lineage>
        <taxon>Bacteria</taxon>
        <taxon>Pseudomonadati</taxon>
        <taxon>Pseudomonadota</taxon>
        <taxon>Gammaproteobacteria</taxon>
        <taxon>Chromatiales</taxon>
        <taxon>Chromatiaceae</taxon>
        <taxon>Thiorhodovibrio</taxon>
    </lineage>
</organism>
<dbReference type="EMBL" id="CP121472">
    <property type="protein sequence ID" value="WPL18218.1"/>
    <property type="molecule type" value="Genomic_DNA"/>
</dbReference>
<gene>
    <name evidence="2" type="ORF">Thiowin_03277</name>
</gene>
<feature type="compositionally biased region" description="Polar residues" evidence="1">
    <location>
        <begin position="1"/>
        <end position="16"/>
    </location>
</feature>
<reference evidence="2 3" key="1">
    <citation type="journal article" date="2023" name="Microorganisms">
        <title>Thiorhodovibrio frisius and Trv. litoralis spp. nov., Two Novel Members from a Clade of Fastidious Purple Sulfur Bacteria That Exhibit Unique Red-Shifted Light-Harvesting Capabilities.</title>
        <authorList>
            <person name="Methner A."/>
            <person name="Kuzyk S.B."/>
            <person name="Petersen J."/>
            <person name="Bauer S."/>
            <person name="Brinkmann H."/>
            <person name="Sichau K."/>
            <person name="Wanner G."/>
            <person name="Wolf J."/>
            <person name="Neumann-Schaal M."/>
            <person name="Henke P."/>
            <person name="Tank M."/>
            <person name="Sproer C."/>
            <person name="Bunk B."/>
            <person name="Overmann J."/>
        </authorList>
    </citation>
    <scope>NUCLEOTIDE SEQUENCE [LARGE SCALE GENOMIC DNA]</scope>
    <source>
        <strain evidence="2 3">DSM 6702</strain>
    </source>
</reference>
<dbReference type="Proteomes" id="UP001432180">
    <property type="component" value="Chromosome"/>
</dbReference>
<keyword evidence="3" id="KW-1185">Reference proteome</keyword>
<evidence type="ECO:0000313" key="2">
    <source>
        <dbReference type="EMBL" id="WPL18218.1"/>
    </source>
</evidence>
<accession>A0ABZ0SB17</accession>
<evidence type="ECO:0008006" key="4">
    <source>
        <dbReference type="Google" id="ProtNLM"/>
    </source>
</evidence>
<proteinExistence type="predicted"/>
<dbReference type="RefSeq" id="WP_328983994.1">
    <property type="nucleotide sequence ID" value="NZ_CP121472.1"/>
</dbReference>
<feature type="region of interest" description="Disordered" evidence="1">
    <location>
        <begin position="1"/>
        <end position="27"/>
    </location>
</feature>
<name>A0ABZ0SB17_9GAMM</name>
<protein>
    <recommendedName>
        <fullName evidence="4">Resolvase/invertase-type recombinase catalytic domain-containing protein</fullName>
    </recommendedName>
</protein>